<reference evidence="1" key="1">
    <citation type="submission" date="2023-05" db="EMBL/GenBank/DDBJ databases">
        <authorList>
            <consortium name="ELIXIR-Norway"/>
        </authorList>
    </citation>
    <scope>NUCLEOTIDE SEQUENCE</scope>
</reference>
<reference evidence="1" key="2">
    <citation type="submission" date="2025-03" db="EMBL/GenBank/DDBJ databases">
        <authorList>
            <consortium name="ELIXIR-Norway"/>
            <consortium name="Elixir Norway"/>
        </authorList>
    </citation>
    <scope>NUCLEOTIDE SEQUENCE</scope>
</reference>
<dbReference type="EMBL" id="OX596097">
    <property type="protein sequence ID" value="CAM9613047.1"/>
    <property type="molecule type" value="Genomic_DNA"/>
</dbReference>
<gene>
    <name evidence="1" type="ORF">MRATA1EN22A_LOCUS4995</name>
</gene>
<sequence length="166" mass="17460">MQPLLGAGHSSPGSVPLTGHAWGPAPSELPVCSWRVQWTKHLNRPLQVGPAGGAVPPQPCGHGHGPTVRPLLENHGRLRSGELAFQNIQHTGWGVAPRGQEGGELPERRVGPELFTIPPKDRLGGWGIAPEGASVTGPRTPRGRSGLGQTEDEAPAGPRRLPARKS</sequence>
<dbReference type="Proteomes" id="UP001162501">
    <property type="component" value="Chromosome 13"/>
</dbReference>
<evidence type="ECO:0000313" key="2">
    <source>
        <dbReference type="Proteomes" id="UP001162501"/>
    </source>
</evidence>
<proteinExistence type="predicted"/>
<protein>
    <submittedName>
        <fullName evidence="1">Uncharacterized protein</fullName>
    </submittedName>
</protein>
<name>A0AC59YEJ8_RANTA</name>
<accession>A0AC59YEJ8</accession>
<organism evidence="1 2">
    <name type="scientific">Rangifer tarandus platyrhynchus</name>
    <name type="common">Svalbard reindeer</name>
    <dbReference type="NCBI Taxonomy" id="3082113"/>
    <lineage>
        <taxon>Eukaryota</taxon>
        <taxon>Metazoa</taxon>
        <taxon>Chordata</taxon>
        <taxon>Craniata</taxon>
        <taxon>Vertebrata</taxon>
        <taxon>Euteleostomi</taxon>
        <taxon>Mammalia</taxon>
        <taxon>Eutheria</taxon>
        <taxon>Laurasiatheria</taxon>
        <taxon>Artiodactyla</taxon>
        <taxon>Ruminantia</taxon>
        <taxon>Pecora</taxon>
        <taxon>Cervidae</taxon>
        <taxon>Odocoileinae</taxon>
        <taxon>Rangifer</taxon>
    </lineage>
</organism>
<evidence type="ECO:0000313" key="1">
    <source>
        <dbReference type="EMBL" id="CAM9613047.1"/>
    </source>
</evidence>